<name>A0A839UV61_9PROT</name>
<dbReference type="Gene3D" id="3.90.226.10">
    <property type="entry name" value="2-enoyl-CoA Hydratase, Chain A, domain 1"/>
    <property type="match status" value="1"/>
</dbReference>
<feature type="domain" description="Peptidase S49" evidence="5">
    <location>
        <begin position="100"/>
        <end position="250"/>
    </location>
</feature>
<dbReference type="GO" id="GO:0006508">
    <property type="term" value="P:proteolysis"/>
    <property type="evidence" value="ECO:0007669"/>
    <property type="project" value="UniProtKB-KW"/>
</dbReference>
<dbReference type="EC" id="3.4.21.-" evidence="6"/>
<organism evidence="6 7">
    <name type="scientific">Endobacter medicaginis</name>
    <dbReference type="NCBI Taxonomy" id="1181271"/>
    <lineage>
        <taxon>Bacteria</taxon>
        <taxon>Pseudomonadati</taxon>
        <taxon>Pseudomonadota</taxon>
        <taxon>Alphaproteobacteria</taxon>
        <taxon>Acetobacterales</taxon>
        <taxon>Acetobacteraceae</taxon>
        <taxon>Endobacter</taxon>
    </lineage>
</organism>
<dbReference type="SUPFAM" id="SSF52096">
    <property type="entry name" value="ClpP/crotonase"/>
    <property type="match status" value="1"/>
</dbReference>
<evidence type="ECO:0000256" key="1">
    <source>
        <dbReference type="ARBA" id="ARBA00008683"/>
    </source>
</evidence>
<dbReference type="AlphaFoldDB" id="A0A839UV61"/>
<keyword evidence="7" id="KW-1185">Reference proteome</keyword>
<evidence type="ECO:0000313" key="7">
    <source>
        <dbReference type="Proteomes" id="UP000557688"/>
    </source>
</evidence>
<dbReference type="PANTHER" id="PTHR42987:SF4">
    <property type="entry name" value="PROTEASE SOHB-RELATED"/>
    <property type="match status" value="1"/>
</dbReference>
<dbReference type="PANTHER" id="PTHR42987">
    <property type="entry name" value="PEPTIDASE S49"/>
    <property type="match status" value="1"/>
</dbReference>
<dbReference type="EMBL" id="JACHXV010000001">
    <property type="protein sequence ID" value="MBB3172294.1"/>
    <property type="molecule type" value="Genomic_DNA"/>
</dbReference>
<sequence>MLIARQRRRLLVWRIAAIAAFVLALVAVLPRPGRVGAMHTQAPHLVRLKLTGLITDNTDRIAAIDAAAKDASVKAMLLTIDSPGGTVGGGMALHDALARFAAAKPLVAVMGDVAASAAYMDAAPSARIFASPGTLTGSIGVLMQSPDFSGLLGKLGINVDMLVSGPLKGQPSGVQPLSPAGRAMLQGIVDDYDTQFVEMVAAGRHLPVDRVRALADGRPYTGRQALAAGLIDQIGDEHAARDWLAAQRHVPATLDIIALPKSHRAASRRTLLLRLLREDDDGNDADSASLGAMLWRTALPPALREAIDARLLSGPVALWQP</sequence>
<dbReference type="Pfam" id="PF01343">
    <property type="entry name" value="Peptidase_S49"/>
    <property type="match status" value="1"/>
</dbReference>
<keyword evidence="4" id="KW-0720">Serine protease</keyword>
<dbReference type="GO" id="GO:0008236">
    <property type="term" value="F:serine-type peptidase activity"/>
    <property type="evidence" value="ECO:0007669"/>
    <property type="project" value="UniProtKB-KW"/>
</dbReference>
<evidence type="ECO:0000256" key="2">
    <source>
        <dbReference type="ARBA" id="ARBA00022670"/>
    </source>
</evidence>
<accession>A0A839UV61</accession>
<evidence type="ECO:0000313" key="6">
    <source>
        <dbReference type="EMBL" id="MBB3172294.1"/>
    </source>
</evidence>
<evidence type="ECO:0000256" key="3">
    <source>
        <dbReference type="ARBA" id="ARBA00022801"/>
    </source>
</evidence>
<protein>
    <submittedName>
        <fullName evidence="6">Protease-4</fullName>
        <ecNumber evidence="6">3.4.21.-</ecNumber>
    </submittedName>
</protein>
<evidence type="ECO:0000259" key="5">
    <source>
        <dbReference type="Pfam" id="PF01343"/>
    </source>
</evidence>
<comment type="caution">
    <text evidence="6">The sequence shown here is derived from an EMBL/GenBank/DDBJ whole genome shotgun (WGS) entry which is preliminary data.</text>
</comment>
<proteinExistence type="inferred from homology"/>
<keyword evidence="3 6" id="KW-0378">Hydrolase</keyword>
<dbReference type="Gene3D" id="6.20.330.10">
    <property type="match status" value="1"/>
</dbReference>
<dbReference type="Proteomes" id="UP000557688">
    <property type="component" value="Unassembled WGS sequence"/>
</dbReference>
<dbReference type="InterPro" id="IPR047272">
    <property type="entry name" value="S49_SppA_C"/>
</dbReference>
<evidence type="ECO:0000256" key="4">
    <source>
        <dbReference type="ARBA" id="ARBA00022825"/>
    </source>
</evidence>
<keyword evidence="2 6" id="KW-0645">Protease</keyword>
<dbReference type="InterPro" id="IPR029045">
    <property type="entry name" value="ClpP/crotonase-like_dom_sf"/>
</dbReference>
<dbReference type="CDD" id="cd07023">
    <property type="entry name" value="S49_Sppa_N_C"/>
    <property type="match status" value="1"/>
</dbReference>
<reference evidence="6 7" key="1">
    <citation type="submission" date="2020-08" db="EMBL/GenBank/DDBJ databases">
        <title>Genomic Encyclopedia of Type Strains, Phase III (KMG-III): the genomes of soil and plant-associated and newly described type strains.</title>
        <authorList>
            <person name="Whitman W."/>
        </authorList>
    </citation>
    <scope>NUCLEOTIDE SEQUENCE [LARGE SCALE GENOMIC DNA]</scope>
    <source>
        <strain evidence="6 7">CECT 8088</strain>
    </source>
</reference>
<dbReference type="RefSeq" id="WP_183274579.1">
    <property type="nucleotide sequence ID" value="NZ_JACHXV010000001.1"/>
</dbReference>
<dbReference type="NCBIfam" id="TIGR00706">
    <property type="entry name" value="SppA_dom"/>
    <property type="match status" value="1"/>
</dbReference>
<gene>
    <name evidence="6" type="ORF">FHR90_000100</name>
</gene>
<dbReference type="InterPro" id="IPR002142">
    <property type="entry name" value="Peptidase_S49"/>
</dbReference>
<comment type="similarity">
    <text evidence="1">Belongs to the peptidase S49 family.</text>
</comment>
<dbReference type="InterPro" id="IPR004635">
    <property type="entry name" value="Pept_S49_SppA"/>
</dbReference>